<reference evidence="1 2" key="1">
    <citation type="submission" date="2024-04" db="EMBL/GenBank/DDBJ databases">
        <authorList>
            <person name="Abashina T."/>
            <person name="Shaikin A."/>
        </authorList>
    </citation>
    <scope>NUCLEOTIDE SEQUENCE [LARGE SCALE GENOMIC DNA]</scope>
    <source>
        <strain evidence="1 2">AAFK</strain>
    </source>
</reference>
<evidence type="ECO:0008006" key="3">
    <source>
        <dbReference type="Google" id="ProtNLM"/>
    </source>
</evidence>
<dbReference type="RefSeq" id="WP_341371118.1">
    <property type="nucleotide sequence ID" value="NZ_JBBPCO010000009.1"/>
</dbReference>
<evidence type="ECO:0000313" key="1">
    <source>
        <dbReference type="EMBL" id="MEK8090061.1"/>
    </source>
</evidence>
<proteinExistence type="predicted"/>
<evidence type="ECO:0000313" key="2">
    <source>
        <dbReference type="Proteomes" id="UP001446205"/>
    </source>
</evidence>
<organism evidence="1 2">
    <name type="scientific">Thermithiobacillus plumbiphilus</name>
    <dbReference type="NCBI Taxonomy" id="1729899"/>
    <lineage>
        <taxon>Bacteria</taxon>
        <taxon>Pseudomonadati</taxon>
        <taxon>Pseudomonadota</taxon>
        <taxon>Acidithiobacillia</taxon>
        <taxon>Acidithiobacillales</taxon>
        <taxon>Thermithiobacillaceae</taxon>
        <taxon>Thermithiobacillus</taxon>
    </lineage>
</organism>
<comment type="caution">
    <text evidence="1">The sequence shown here is derived from an EMBL/GenBank/DDBJ whole genome shotgun (WGS) entry which is preliminary data.</text>
</comment>
<protein>
    <recommendedName>
        <fullName evidence="3">DUF3303 domain-containing protein</fullName>
    </recommendedName>
</protein>
<dbReference type="Proteomes" id="UP001446205">
    <property type="component" value="Unassembled WGS sequence"/>
</dbReference>
<gene>
    <name evidence="1" type="ORF">WOB96_09810</name>
</gene>
<name>A0ABU9DAR0_9PROT</name>
<sequence length="76" mass="9323">MKYFVVYRWKYEGRDYSGEWHVLNQVMESHPVDELIRWLSEGRQGYSYQLMFWSEIPDDVYERARQFIDVHGEVGD</sequence>
<dbReference type="EMBL" id="JBBPCO010000009">
    <property type="protein sequence ID" value="MEK8090061.1"/>
    <property type="molecule type" value="Genomic_DNA"/>
</dbReference>
<accession>A0ABU9DAR0</accession>
<keyword evidence="2" id="KW-1185">Reference proteome</keyword>